<dbReference type="AlphaFoldDB" id="A0A6J8EHT9"/>
<keyword evidence="2" id="KW-0808">Transferase</keyword>
<dbReference type="CDD" id="cd09274">
    <property type="entry name" value="RNase_HI_RT_Ty3"/>
    <property type="match status" value="1"/>
</dbReference>
<evidence type="ECO:0000313" key="9">
    <source>
        <dbReference type="EMBL" id="CAC5420060.1"/>
    </source>
</evidence>
<organism evidence="9 10">
    <name type="scientific">Mytilus coruscus</name>
    <name type="common">Sea mussel</name>
    <dbReference type="NCBI Taxonomy" id="42192"/>
    <lineage>
        <taxon>Eukaryota</taxon>
        <taxon>Metazoa</taxon>
        <taxon>Spiralia</taxon>
        <taxon>Lophotrochozoa</taxon>
        <taxon>Mollusca</taxon>
        <taxon>Bivalvia</taxon>
        <taxon>Autobranchia</taxon>
        <taxon>Pteriomorphia</taxon>
        <taxon>Mytilida</taxon>
        <taxon>Mytiloidea</taxon>
        <taxon>Mytilidae</taxon>
        <taxon>Mytilinae</taxon>
        <taxon>Mytilus</taxon>
    </lineage>
</organism>
<evidence type="ECO:0000256" key="3">
    <source>
        <dbReference type="ARBA" id="ARBA00022695"/>
    </source>
</evidence>
<dbReference type="InterPro" id="IPR050951">
    <property type="entry name" value="Retrovirus_Pol_polyprotein"/>
</dbReference>
<dbReference type="Pfam" id="PF17917">
    <property type="entry name" value="RT_RNaseH"/>
    <property type="match status" value="1"/>
</dbReference>
<evidence type="ECO:0000259" key="8">
    <source>
        <dbReference type="Pfam" id="PF17917"/>
    </source>
</evidence>
<keyword evidence="5" id="KW-0255">Endonuclease</keyword>
<evidence type="ECO:0000313" key="10">
    <source>
        <dbReference type="Proteomes" id="UP000507470"/>
    </source>
</evidence>
<dbReference type="InterPro" id="IPR041373">
    <property type="entry name" value="RT_RNaseH"/>
</dbReference>
<dbReference type="SUPFAM" id="SSF50630">
    <property type="entry name" value="Acid proteases"/>
    <property type="match status" value="1"/>
</dbReference>
<dbReference type="EC" id="2.7.7.49" evidence="1"/>
<dbReference type="InterPro" id="IPR043502">
    <property type="entry name" value="DNA/RNA_pol_sf"/>
</dbReference>
<keyword evidence="3" id="KW-0548">Nucleotidyltransferase</keyword>
<dbReference type="GO" id="GO:0003964">
    <property type="term" value="F:RNA-directed DNA polymerase activity"/>
    <property type="evidence" value="ECO:0007669"/>
    <property type="project" value="UniProtKB-KW"/>
</dbReference>
<dbReference type="Proteomes" id="UP000507470">
    <property type="component" value="Unassembled WGS sequence"/>
</dbReference>
<dbReference type="InterPro" id="IPR043128">
    <property type="entry name" value="Rev_trsase/Diguanyl_cyclase"/>
</dbReference>
<name>A0A6J8EHT9_MYTCO</name>
<dbReference type="FunFam" id="3.30.70.270:FF:000063">
    <property type="entry name" value="Zinc knuckle domaincontaining protein"/>
    <property type="match status" value="1"/>
</dbReference>
<evidence type="ECO:0000256" key="5">
    <source>
        <dbReference type="ARBA" id="ARBA00022759"/>
    </source>
</evidence>
<dbReference type="Gene3D" id="2.40.70.10">
    <property type="entry name" value="Acid Proteases"/>
    <property type="match status" value="1"/>
</dbReference>
<reference evidence="9 10" key="1">
    <citation type="submission" date="2020-06" db="EMBL/GenBank/DDBJ databases">
        <authorList>
            <person name="Li R."/>
            <person name="Bekaert M."/>
        </authorList>
    </citation>
    <scope>NUCLEOTIDE SEQUENCE [LARGE SCALE GENOMIC DNA]</scope>
    <source>
        <strain evidence="10">wild</strain>
    </source>
</reference>
<evidence type="ECO:0000256" key="7">
    <source>
        <dbReference type="ARBA" id="ARBA00022918"/>
    </source>
</evidence>
<dbReference type="GO" id="GO:0004519">
    <property type="term" value="F:endonuclease activity"/>
    <property type="evidence" value="ECO:0007669"/>
    <property type="project" value="UniProtKB-KW"/>
</dbReference>
<feature type="domain" description="Reverse transcriptase RNase H-like" evidence="8">
    <location>
        <begin position="442"/>
        <end position="518"/>
    </location>
</feature>
<dbReference type="InterPro" id="IPR021109">
    <property type="entry name" value="Peptidase_aspartic_dom_sf"/>
</dbReference>
<keyword evidence="4" id="KW-0540">Nuclease</keyword>
<dbReference type="OrthoDB" id="116078at2759"/>
<accession>A0A6J8EHT9</accession>
<dbReference type="PANTHER" id="PTHR37984:SF5">
    <property type="entry name" value="PROTEIN NYNRIN-LIKE"/>
    <property type="match status" value="1"/>
</dbReference>
<dbReference type="CDD" id="cd00303">
    <property type="entry name" value="retropepsin_like"/>
    <property type="match status" value="1"/>
</dbReference>
<keyword evidence="7" id="KW-0695">RNA-directed DNA polymerase</keyword>
<dbReference type="GO" id="GO:0016787">
    <property type="term" value="F:hydrolase activity"/>
    <property type="evidence" value="ECO:0007669"/>
    <property type="project" value="UniProtKB-KW"/>
</dbReference>
<protein>
    <recommendedName>
        <fullName evidence="1">RNA-directed DNA polymerase</fullName>
        <ecNumber evidence="1">2.7.7.49</ecNumber>
    </recommendedName>
</protein>
<gene>
    <name evidence="9" type="ORF">MCOR_52327</name>
</gene>
<dbReference type="PANTHER" id="PTHR37984">
    <property type="entry name" value="PROTEIN CBG26694"/>
    <property type="match status" value="1"/>
</dbReference>
<proteinExistence type="predicted"/>
<dbReference type="Gene3D" id="3.30.70.270">
    <property type="match status" value="1"/>
</dbReference>
<evidence type="ECO:0000256" key="4">
    <source>
        <dbReference type="ARBA" id="ARBA00022722"/>
    </source>
</evidence>
<evidence type="ECO:0000256" key="1">
    <source>
        <dbReference type="ARBA" id="ARBA00012493"/>
    </source>
</evidence>
<dbReference type="EMBL" id="CACVKT020009075">
    <property type="protein sequence ID" value="CAC5420060.1"/>
    <property type="molecule type" value="Genomic_DNA"/>
</dbReference>
<sequence length="592" mass="67367">MNVQCIDNSFEIFDTDLDTAMVDVIIDRVRSVTLRAPLSIEGQKVKAVVNTGAEVTVMSESLFFKIPEAKRPSLQEAKRNLVVAEAVKRMKTLGVAEVSVEIGPLNFLWSIYVAPIGDDLLLGCDVIDEKDITINTKRGLEIQGVWIDCDVQRRSDNVARILLKETVTIPPNSEVILEGHGVNCETIDTRYGSIEPVIEDERKILVARCLVDPFQDNIPVRLVNLDSSPVKIRKNYLLGEIHPVIKYDNFVYEDRNSYNIFSSTDGLNNWVEIGKGISQGDVIEPPNIPNDLNCFKVSSLYTINNGVQANTPKLPDHLKDLYEKSCVKLSNSKDKLKLAEVLIKNQNAFSKYKTDLGHVVSKNGVHPNPKIVESVKKWKTPSNIKEVQQFIGLCNYYRQFILKFSEVASPLSRLTRKDIPFVWNPECQTAFENLKNALCKAPEMVIASGSKKLDKHQQRYSVTRRELLAVITFIHQYRHYLSGQKFLLRTDHGSLKWLFGFKDPQGQVARWLEFLSQFNFEIQHRPGVKHQNADALSRKDGEHPLCTHQKDGQYKEDYSTCQSVVKDWSEFNCTVDNVGNLKYKIKIHFLVE</sequence>
<evidence type="ECO:0000256" key="2">
    <source>
        <dbReference type="ARBA" id="ARBA00022679"/>
    </source>
</evidence>
<dbReference type="SUPFAM" id="SSF56672">
    <property type="entry name" value="DNA/RNA polymerases"/>
    <property type="match status" value="1"/>
</dbReference>
<keyword evidence="10" id="KW-1185">Reference proteome</keyword>
<dbReference type="Pfam" id="PF13975">
    <property type="entry name" value="gag-asp_proteas"/>
    <property type="match status" value="1"/>
</dbReference>
<evidence type="ECO:0000256" key="6">
    <source>
        <dbReference type="ARBA" id="ARBA00022801"/>
    </source>
</evidence>
<keyword evidence="6" id="KW-0378">Hydrolase</keyword>